<protein>
    <submittedName>
        <fullName evidence="1">RuvB like AAA ATPase 2</fullName>
    </submittedName>
</protein>
<keyword evidence="2" id="KW-1185">Reference proteome</keyword>
<accession>A0A8D2DQ50</accession>
<dbReference type="InterPro" id="IPR027417">
    <property type="entry name" value="P-loop_NTPase"/>
</dbReference>
<reference evidence="1" key="1">
    <citation type="submission" date="2025-08" db="UniProtKB">
        <authorList>
            <consortium name="Ensembl"/>
        </authorList>
    </citation>
    <scope>IDENTIFICATION</scope>
</reference>
<dbReference type="AlphaFoldDB" id="A0A8D2DQ50"/>
<evidence type="ECO:0000313" key="1">
    <source>
        <dbReference type="Ensembl" id="ENSSVLP00005027588.1"/>
    </source>
</evidence>
<organism evidence="1 2">
    <name type="scientific">Sciurus vulgaris</name>
    <name type="common">Eurasian red squirrel</name>
    <dbReference type="NCBI Taxonomy" id="55149"/>
    <lineage>
        <taxon>Eukaryota</taxon>
        <taxon>Metazoa</taxon>
        <taxon>Chordata</taxon>
        <taxon>Craniata</taxon>
        <taxon>Vertebrata</taxon>
        <taxon>Euteleostomi</taxon>
        <taxon>Mammalia</taxon>
        <taxon>Eutheria</taxon>
        <taxon>Euarchontoglires</taxon>
        <taxon>Glires</taxon>
        <taxon>Rodentia</taxon>
        <taxon>Sciuromorpha</taxon>
        <taxon>Sciuridae</taxon>
        <taxon>Sciurinae</taxon>
        <taxon>Sciurini</taxon>
        <taxon>Sciurus</taxon>
    </lineage>
</organism>
<name>A0A8D2DQ50_SCIVU</name>
<dbReference type="OrthoDB" id="10060499at2759"/>
<sequence>MHPQAATTKVPEIRDVTRIERIGAHSHIRGLGLDDALEPRQDVVEIQQ</sequence>
<reference evidence="1" key="2">
    <citation type="submission" date="2025-09" db="UniProtKB">
        <authorList>
            <consortium name="Ensembl"/>
        </authorList>
    </citation>
    <scope>IDENTIFICATION</scope>
</reference>
<evidence type="ECO:0000313" key="2">
    <source>
        <dbReference type="Proteomes" id="UP000694564"/>
    </source>
</evidence>
<dbReference type="Proteomes" id="UP000694564">
    <property type="component" value="Chromosome 17"/>
</dbReference>
<dbReference type="Gene3D" id="3.40.50.300">
    <property type="entry name" value="P-loop containing nucleotide triphosphate hydrolases"/>
    <property type="match status" value="1"/>
</dbReference>
<gene>
    <name evidence="1" type="primary">RUVBL2</name>
</gene>
<dbReference type="GeneTree" id="ENSGT00940000153556"/>
<proteinExistence type="predicted"/>
<dbReference type="Ensembl" id="ENSSVLT00005030667.1">
    <property type="protein sequence ID" value="ENSSVLP00005027588.1"/>
    <property type="gene ID" value="ENSSVLG00005021726.1"/>
</dbReference>